<feature type="transmembrane region" description="Helical" evidence="1">
    <location>
        <begin position="52"/>
        <end position="73"/>
    </location>
</feature>
<accession>A0A9W5UZK0</accession>
<feature type="transmembrane region" description="Helical" evidence="1">
    <location>
        <begin position="24"/>
        <end position="46"/>
    </location>
</feature>
<reference evidence="2 3" key="1">
    <citation type="submission" date="2012-12" db="EMBL/GenBank/DDBJ databases">
        <title>The Genome Sequence of Bacillus cereus VD133.</title>
        <authorList>
            <consortium name="The Broad Institute Genome Sequencing Platform"/>
            <consortium name="The Broad Institute Genome Sequencing Center for Infectious Disease"/>
            <person name="Feldgarden M."/>
            <person name="Van der Auwera G.A."/>
            <person name="Mahillon J."/>
            <person name="Duprez V."/>
            <person name="Timmery S."/>
            <person name="Mattelet C."/>
            <person name="Dierick K."/>
            <person name="Sun M."/>
            <person name="Yu Z."/>
            <person name="Zhu L."/>
            <person name="Hu X."/>
            <person name="Shank E.B."/>
            <person name="Swiecicka I."/>
            <person name="Hansen B.M."/>
            <person name="Andrup L."/>
            <person name="Walker B."/>
            <person name="Young S.K."/>
            <person name="Zeng Q."/>
            <person name="Gargeya S."/>
            <person name="Fitzgerald M."/>
            <person name="Haas B."/>
            <person name="Abouelleil A."/>
            <person name="Alvarado L."/>
            <person name="Arachchi H.M."/>
            <person name="Berlin A.M."/>
            <person name="Chapman S.B."/>
            <person name="Dewar J."/>
            <person name="Goldberg J."/>
            <person name="Griggs A."/>
            <person name="Gujja S."/>
            <person name="Hansen M."/>
            <person name="Howarth C."/>
            <person name="Imamovic A."/>
            <person name="Larimer J."/>
            <person name="McCowan C."/>
            <person name="Murphy C."/>
            <person name="Neiman D."/>
            <person name="Pearson M."/>
            <person name="Priest M."/>
            <person name="Roberts A."/>
            <person name="Saif S."/>
            <person name="Shea T."/>
            <person name="Sisk P."/>
            <person name="Sykes S."/>
            <person name="Wortman J."/>
            <person name="Nusbaum C."/>
            <person name="Birren B."/>
        </authorList>
    </citation>
    <scope>NUCLEOTIDE SEQUENCE [LARGE SCALE GENOMIC DNA]</scope>
    <source>
        <strain evidence="2 3">VD133</strain>
    </source>
</reference>
<keyword evidence="1" id="KW-1133">Transmembrane helix</keyword>
<protein>
    <submittedName>
        <fullName evidence="2">Uncharacterized protein</fullName>
    </submittedName>
</protein>
<evidence type="ECO:0000313" key="3">
    <source>
        <dbReference type="Proteomes" id="UP000014018"/>
    </source>
</evidence>
<evidence type="ECO:0000256" key="1">
    <source>
        <dbReference type="SAM" id="Phobius"/>
    </source>
</evidence>
<keyword evidence="1" id="KW-0812">Transmembrane</keyword>
<dbReference type="Proteomes" id="UP000014018">
    <property type="component" value="Unassembled WGS sequence"/>
</dbReference>
<name>A0A9W5UZK0_BACCE</name>
<comment type="caution">
    <text evidence="2">The sequence shown here is derived from an EMBL/GenBank/DDBJ whole genome shotgun (WGS) entry which is preliminary data.</text>
</comment>
<evidence type="ECO:0000313" key="2">
    <source>
        <dbReference type="EMBL" id="EOO25420.1"/>
    </source>
</evidence>
<organism evidence="2 3">
    <name type="scientific">Bacillus cereus VD133</name>
    <dbReference type="NCBI Taxonomy" id="1053233"/>
    <lineage>
        <taxon>Bacteria</taxon>
        <taxon>Bacillati</taxon>
        <taxon>Bacillota</taxon>
        <taxon>Bacilli</taxon>
        <taxon>Bacillales</taxon>
        <taxon>Bacillaceae</taxon>
        <taxon>Bacillus</taxon>
        <taxon>Bacillus cereus group</taxon>
    </lineage>
</organism>
<gene>
    <name evidence="2" type="ORF">IIU_06161</name>
</gene>
<keyword evidence="1" id="KW-0472">Membrane</keyword>
<dbReference type="EMBL" id="AHFB01000141">
    <property type="protein sequence ID" value="EOO25420.1"/>
    <property type="molecule type" value="Genomic_DNA"/>
</dbReference>
<proteinExistence type="predicted"/>
<dbReference type="AlphaFoldDB" id="A0A9W5UZK0"/>
<sequence length="77" mass="8674">MSNCESPRLNPWAFTIFIWLPKRFLISLIVISVLIFIIGIECYYLLKIQFGIMTLSIVIGGIGIAGALIYNILEIVL</sequence>